<gene>
    <name evidence="1" type="ORF">CPELLU_LOCUS21884</name>
</gene>
<organism evidence="1 2">
    <name type="scientific">Cetraspora pellucida</name>
    <dbReference type="NCBI Taxonomy" id="1433469"/>
    <lineage>
        <taxon>Eukaryota</taxon>
        <taxon>Fungi</taxon>
        <taxon>Fungi incertae sedis</taxon>
        <taxon>Mucoromycota</taxon>
        <taxon>Glomeromycotina</taxon>
        <taxon>Glomeromycetes</taxon>
        <taxon>Diversisporales</taxon>
        <taxon>Gigasporaceae</taxon>
        <taxon>Cetraspora</taxon>
    </lineage>
</organism>
<evidence type="ECO:0000313" key="2">
    <source>
        <dbReference type="Proteomes" id="UP000789759"/>
    </source>
</evidence>
<sequence length="96" mass="11231">YDPIKFKQILEQNKPKLIEFFDELVKGLIPKKKKNKFANSYKLDIELHLASAGTLYKGIDILSNIGLTVLSKTVLRYKQQIVEDHFKKISKYFDKN</sequence>
<dbReference type="Proteomes" id="UP000789759">
    <property type="component" value="Unassembled WGS sequence"/>
</dbReference>
<dbReference type="AlphaFoldDB" id="A0A9N9PJB9"/>
<dbReference type="EMBL" id="CAJVQA010087719">
    <property type="protein sequence ID" value="CAG8839608.1"/>
    <property type="molecule type" value="Genomic_DNA"/>
</dbReference>
<proteinExistence type="predicted"/>
<evidence type="ECO:0000313" key="1">
    <source>
        <dbReference type="EMBL" id="CAG8839608.1"/>
    </source>
</evidence>
<protein>
    <submittedName>
        <fullName evidence="1">14991_t:CDS:1</fullName>
    </submittedName>
</protein>
<reference evidence="1" key="1">
    <citation type="submission" date="2021-06" db="EMBL/GenBank/DDBJ databases">
        <authorList>
            <person name="Kallberg Y."/>
            <person name="Tangrot J."/>
            <person name="Rosling A."/>
        </authorList>
    </citation>
    <scope>NUCLEOTIDE SEQUENCE</scope>
    <source>
        <strain evidence="1">FL966</strain>
    </source>
</reference>
<keyword evidence="2" id="KW-1185">Reference proteome</keyword>
<dbReference type="OrthoDB" id="2427178at2759"/>
<accession>A0A9N9PJB9</accession>
<name>A0A9N9PJB9_9GLOM</name>
<feature type="non-terminal residue" evidence="1">
    <location>
        <position position="1"/>
    </location>
</feature>
<feature type="non-terminal residue" evidence="1">
    <location>
        <position position="96"/>
    </location>
</feature>
<comment type="caution">
    <text evidence="1">The sequence shown here is derived from an EMBL/GenBank/DDBJ whole genome shotgun (WGS) entry which is preliminary data.</text>
</comment>